<gene>
    <name evidence="2" type="primary">GEMIN4</name>
</gene>
<accession>A0A9F5IR25</accession>
<name>A0A9F5IR25_PYTBI</name>
<dbReference type="OrthoDB" id="9875414at2759"/>
<dbReference type="GO" id="GO:0032797">
    <property type="term" value="C:SMN complex"/>
    <property type="evidence" value="ECO:0007669"/>
    <property type="project" value="InterPro"/>
</dbReference>
<evidence type="ECO:0000313" key="1">
    <source>
        <dbReference type="Proteomes" id="UP000695026"/>
    </source>
</evidence>
<dbReference type="AlphaFoldDB" id="A0A9F5IR25"/>
<dbReference type="OMA" id="SCHNWLP"/>
<dbReference type="InterPro" id="IPR033265">
    <property type="entry name" value="GEMIN4"/>
</dbReference>
<dbReference type="GO" id="GO:0006364">
    <property type="term" value="P:rRNA processing"/>
    <property type="evidence" value="ECO:0007669"/>
    <property type="project" value="InterPro"/>
</dbReference>
<keyword evidence="1" id="KW-1185">Reference proteome</keyword>
<dbReference type="CTD" id="50628"/>
<dbReference type="Proteomes" id="UP000695026">
    <property type="component" value="Unplaced"/>
</dbReference>
<evidence type="ECO:0000313" key="2">
    <source>
        <dbReference type="RefSeq" id="XP_025030100.1"/>
    </source>
</evidence>
<organism evidence="1 2">
    <name type="scientific">Python bivittatus</name>
    <name type="common">Burmese python</name>
    <name type="synonym">Python molurus bivittatus</name>
    <dbReference type="NCBI Taxonomy" id="176946"/>
    <lineage>
        <taxon>Eukaryota</taxon>
        <taxon>Metazoa</taxon>
        <taxon>Chordata</taxon>
        <taxon>Craniata</taxon>
        <taxon>Vertebrata</taxon>
        <taxon>Euteleostomi</taxon>
        <taxon>Lepidosauria</taxon>
        <taxon>Squamata</taxon>
        <taxon>Bifurcata</taxon>
        <taxon>Unidentata</taxon>
        <taxon>Episquamata</taxon>
        <taxon>Toxicofera</taxon>
        <taxon>Serpentes</taxon>
        <taxon>Henophidia</taxon>
        <taxon>Pythonidae</taxon>
        <taxon>Python</taxon>
    </lineage>
</organism>
<protein>
    <submittedName>
        <fullName evidence="2">Gem-associated protein 4</fullName>
    </submittedName>
</protein>
<dbReference type="RefSeq" id="XP_025030100.1">
    <property type="nucleotide sequence ID" value="XM_025174332.1"/>
</dbReference>
<dbReference type="PANTHER" id="PTHR15571:SF2">
    <property type="entry name" value="GEM-ASSOCIATED PROTEIN 4"/>
    <property type="match status" value="1"/>
</dbReference>
<feature type="non-terminal residue" evidence="2">
    <location>
        <position position="1"/>
    </location>
</feature>
<dbReference type="GeneID" id="103050668"/>
<dbReference type="KEGG" id="pbi:103050668"/>
<dbReference type="PANTHER" id="PTHR15571">
    <property type="entry name" value="GEM-ASSOCIATED PROTEIN 4"/>
    <property type="match status" value="1"/>
</dbReference>
<proteinExistence type="predicted"/>
<reference evidence="2" key="1">
    <citation type="submission" date="2025-08" db="UniProtKB">
        <authorList>
            <consortium name="RefSeq"/>
        </authorList>
    </citation>
    <scope>IDENTIFICATION</scope>
    <source>
        <tissue evidence="2">Liver</tissue>
    </source>
</reference>
<sequence>GLANGLDAVLFPLTSISLCFPFRRSLASPDRRTGWETTVFHFLRAQGHLKRKSWANDARSSPFFVCLPLFETGPVTICGEVTILHGGFLLASRLCHPKPLSELAKSDWPVVGKPILEALQEICTSYSSYPPQPNAWKKKAAVVLWSKILLAGVSSDERWKNDAFFSVSNMIPEINHTVLFELFKAVNAPRFFTQLLLVLPDHVCQKELQLFVEYVAKETSLADASFFLEVWWEIMKHKEGEEDRLTLLFQSISHQHFLESDEMGQPPKRFKSNPSSMPEASAVPIVLPILTEGLKLIKDSLGSGRMKCYALANLVDVLSALVATDCKVKALSPQAYLEKISSVVTLWSSDCENRYNKKDLDMKVKEAERSMSLLDMVKLSNKFMLCNLSFLHSLLKEWSSELQVFLNDPQQVCYESYRLLICLAALQKKLADYAIVEDHDQETAQVMLDLGKAMADFLKKISPESWGKSTGSDLVASVAMVIIDKKMDRHKEMCSVFAKEKSWALSQDWIACLIKNKELFQDPELILKLLETVASLQSSDDSARNQERQTKVAKIILECYTELSLPDKNKVIAGVLATWGRQGLSKLMAAFSEGFQEELNVAFNQIIQSASGEGFKKAILSVSRLVLLNPEGTIKKISSLAIANLGTHQFLAEILCSFPALNFQESQDQPDVSVNLLLECLKETVWDRLSSPKEKEQFLEFLVHLMQPSGTSPLLSPAEVIQSLVFPFLNSDSPRIELCLQILDKALKVPSEQSWIHICHPFPLILSLCKLLDGFSQYWHQPQDQHRYSLETKDLVTTNLTQLCDVLLVQKESLSPQLWTQSVAWLHKKIKALDWTVGLRLKNIFGEHFRNEVPATLFQICKLPEEEWTSRSLPNYGAGSGLLAWMESCCISTALREQMLVLLMVNVDNPEEVNLFSKGFLVALVQIFPWCSQSEWRRLVHVVKSLLEREILYVPYSLEYVQYLPLLNFRPFAYHLQLSVLLLRTFQFLCSSSGATWMPAEAWKHMAKLYCLSLSDLLSSVKSIARGQWHSVEEKNVTRELSFVYIQMFCHTLHVAAMLPNDGTGEPLLLLSLEILSQYEMLYDIDESLGSALRKANETHFLESIVENVTNKELRTMLLQKLRKL</sequence>
<dbReference type="GO" id="GO:0000387">
    <property type="term" value="P:spliceosomal snRNP assembly"/>
    <property type="evidence" value="ECO:0007669"/>
    <property type="project" value="InterPro"/>
</dbReference>